<dbReference type="InterPro" id="IPR000835">
    <property type="entry name" value="HTH_MarR-typ"/>
</dbReference>
<dbReference type="InterPro" id="IPR036390">
    <property type="entry name" value="WH_DNA-bd_sf"/>
</dbReference>
<organism evidence="3 4">
    <name type="scientific">Paenibacillus catalpae</name>
    <dbReference type="NCBI Taxonomy" id="1045775"/>
    <lineage>
        <taxon>Bacteria</taxon>
        <taxon>Bacillati</taxon>
        <taxon>Bacillota</taxon>
        <taxon>Bacilli</taxon>
        <taxon>Bacillales</taxon>
        <taxon>Paenibacillaceae</taxon>
        <taxon>Paenibacillus</taxon>
    </lineage>
</organism>
<dbReference type="SMART" id="SM00347">
    <property type="entry name" value="HTH_MARR"/>
    <property type="match status" value="1"/>
</dbReference>
<dbReference type="RefSeq" id="WP_091187530.1">
    <property type="nucleotide sequence ID" value="NZ_FOMT01000003.1"/>
</dbReference>
<dbReference type="Gene3D" id="1.10.10.10">
    <property type="entry name" value="Winged helix-like DNA-binding domain superfamily/Winged helix DNA-binding domain"/>
    <property type="match status" value="1"/>
</dbReference>
<protein>
    <submittedName>
        <fullName evidence="3">DNA-binding transcriptional regulator, MarR family</fullName>
    </submittedName>
</protein>
<gene>
    <name evidence="3" type="ORF">SAMN05216378_3590</name>
</gene>
<evidence type="ECO:0000313" key="4">
    <source>
        <dbReference type="Proteomes" id="UP000198855"/>
    </source>
</evidence>
<dbReference type="GO" id="GO:0003677">
    <property type="term" value="F:DNA binding"/>
    <property type="evidence" value="ECO:0007669"/>
    <property type="project" value="UniProtKB-KW"/>
</dbReference>
<keyword evidence="1 3" id="KW-0238">DNA-binding</keyword>
<dbReference type="PANTHER" id="PTHR33164">
    <property type="entry name" value="TRANSCRIPTIONAL REGULATOR, MARR FAMILY"/>
    <property type="match status" value="1"/>
</dbReference>
<keyword evidence="4" id="KW-1185">Reference proteome</keyword>
<dbReference type="PROSITE" id="PS50995">
    <property type="entry name" value="HTH_MARR_2"/>
    <property type="match status" value="1"/>
</dbReference>
<sequence>MAADSMDIYQSFFRITRQLKKLAFHSAANLGVTVHQINILESVRLNPGQKQKELTEQLVFAKSRVSVHIDQLVEKGLVVREPSEHDRREIQLFITPAGEELCLLYHQEAASYKALRHALEQLPQEDVDKLHKLHQQILNHL</sequence>
<reference evidence="4" key="1">
    <citation type="submission" date="2016-10" db="EMBL/GenBank/DDBJ databases">
        <authorList>
            <person name="Varghese N."/>
            <person name="Submissions S."/>
        </authorList>
    </citation>
    <scope>NUCLEOTIDE SEQUENCE [LARGE SCALE GENOMIC DNA]</scope>
    <source>
        <strain evidence="4">CGMCC 1.10784</strain>
    </source>
</reference>
<dbReference type="SUPFAM" id="SSF46785">
    <property type="entry name" value="Winged helix' DNA-binding domain"/>
    <property type="match status" value="1"/>
</dbReference>
<feature type="domain" description="HTH marR-type" evidence="2">
    <location>
        <begin position="5"/>
        <end position="139"/>
    </location>
</feature>
<dbReference type="Proteomes" id="UP000198855">
    <property type="component" value="Unassembled WGS sequence"/>
</dbReference>
<dbReference type="PANTHER" id="PTHR33164:SF57">
    <property type="entry name" value="MARR-FAMILY TRANSCRIPTIONAL REGULATOR"/>
    <property type="match status" value="1"/>
</dbReference>
<dbReference type="AlphaFoldDB" id="A0A1I2BMI4"/>
<dbReference type="PRINTS" id="PR00598">
    <property type="entry name" value="HTHMARR"/>
</dbReference>
<dbReference type="Pfam" id="PF12802">
    <property type="entry name" value="MarR_2"/>
    <property type="match status" value="1"/>
</dbReference>
<dbReference type="OrthoDB" id="2361333at2"/>
<evidence type="ECO:0000313" key="3">
    <source>
        <dbReference type="EMBL" id="SFE57424.1"/>
    </source>
</evidence>
<dbReference type="InterPro" id="IPR036388">
    <property type="entry name" value="WH-like_DNA-bd_sf"/>
</dbReference>
<evidence type="ECO:0000259" key="2">
    <source>
        <dbReference type="PROSITE" id="PS50995"/>
    </source>
</evidence>
<dbReference type="EMBL" id="FOMT01000003">
    <property type="protein sequence ID" value="SFE57424.1"/>
    <property type="molecule type" value="Genomic_DNA"/>
</dbReference>
<accession>A0A1I2BMI4</accession>
<dbReference type="InterPro" id="IPR039422">
    <property type="entry name" value="MarR/SlyA-like"/>
</dbReference>
<name>A0A1I2BMI4_9BACL</name>
<proteinExistence type="predicted"/>
<dbReference type="STRING" id="1045775.SAMN05216378_3590"/>
<dbReference type="GO" id="GO:0003700">
    <property type="term" value="F:DNA-binding transcription factor activity"/>
    <property type="evidence" value="ECO:0007669"/>
    <property type="project" value="InterPro"/>
</dbReference>
<dbReference type="GO" id="GO:0006950">
    <property type="term" value="P:response to stress"/>
    <property type="evidence" value="ECO:0007669"/>
    <property type="project" value="TreeGrafter"/>
</dbReference>
<evidence type="ECO:0000256" key="1">
    <source>
        <dbReference type="ARBA" id="ARBA00023125"/>
    </source>
</evidence>